<organism evidence="3 4">
    <name type="scientific">Aeromicrobium camelliae</name>
    <dbReference type="NCBI Taxonomy" id="1538144"/>
    <lineage>
        <taxon>Bacteria</taxon>
        <taxon>Bacillati</taxon>
        <taxon>Actinomycetota</taxon>
        <taxon>Actinomycetes</taxon>
        <taxon>Propionibacteriales</taxon>
        <taxon>Nocardioidaceae</taxon>
        <taxon>Aeromicrobium</taxon>
    </lineage>
</organism>
<dbReference type="AlphaFoldDB" id="A0A3N6X4A1"/>
<evidence type="ECO:0000259" key="2">
    <source>
        <dbReference type="Pfam" id="PF13577"/>
    </source>
</evidence>
<dbReference type="InterPro" id="IPR037401">
    <property type="entry name" value="SnoaL-like"/>
</dbReference>
<feature type="compositionally biased region" description="Basic and acidic residues" evidence="1">
    <location>
        <begin position="1"/>
        <end position="10"/>
    </location>
</feature>
<dbReference type="Gene3D" id="3.10.450.50">
    <property type="match status" value="1"/>
</dbReference>
<reference evidence="3 4" key="1">
    <citation type="submission" date="2018-11" db="EMBL/GenBank/DDBJ databases">
        <authorList>
            <person name="Li F."/>
        </authorList>
    </citation>
    <scope>NUCLEOTIDE SEQUENCE [LARGE SCALE GENOMIC DNA]</scope>
    <source>
        <strain evidence="3 4">YS17T</strain>
    </source>
</reference>
<dbReference type="Pfam" id="PF13577">
    <property type="entry name" value="SnoaL_4"/>
    <property type="match status" value="1"/>
</dbReference>
<feature type="region of interest" description="Disordered" evidence="1">
    <location>
        <begin position="1"/>
        <end position="56"/>
    </location>
</feature>
<dbReference type="InterPro" id="IPR032710">
    <property type="entry name" value="NTF2-like_dom_sf"/>
</dbReference>
<keyword evidence="4" id="KW-1185">Reference proteome</keyword>
<dbReference type="OrthoDB" id="4941530at2"/>
<feature type="domain" description="SnoaL-like" evidence="2">
    <location>
        <begin position="61"/>
        <end position="170"/>
    </location>
</feature>
<dbReference type="EMBL" id="RQJX01000004">
    <property type="protein sequence ID" value="RQN08945.1"/>
    <property type="molecule type" value="Genomic_DNA"/>
</dbReference>
<evidence type="ECO:0000313" key="4">
    <source>
        <dbReference type="Proteomes" id="UP000275225"/>
    </source>
</evidence>
<protein>
    <submittedName>
        <fullName evidence="3">Nuclear transport factor 2 family protein</fullName>
    </submittedName>
</protein>
<gene>
    <name evidence="3" type="ORF">EHW97_04380</name>
</gene>
<comment type="caution">
    <text evidence="3">The sequence shown here is derived from an EMBL/GenBank/DDBJ whole genome shotgun (WGS) entry which is preliminary data.</text>
</comment>
<sequence>MAAPGESRREPCRRRRLEHACRRQPLSHRHRRSRGGHRRGHRRPLGKDGPPVNEELRRRVERLERRELARDTAAHYADAVDSGDPAQIAAVFHPEGTLTIPSETFRGRDAIAAFYARRARGADRRHFVTNITVDDTVIDTRFAVTAYFLFTSREPGRSALGWGVYDDLVEVAGGIPLLLSKRITPALFTDLDDGWPA</sequence>
<dbReference type="SUPFAM" id="SSF54427">
    <property type="entry name" value="NTF2-like"/>
    <property type="match status" value="1"/>
</dbReference>
<accession>A0A3N6X4A1</accession>
<evidence type="ECO:0000313" key="3">
    <source>
        <dbReference type="EMBL" id="RQN08945.1"/>
    </source>
</evidence>
<dbReference type="Proteomes" id="UP000275225">
    <property type="component" value="Unassembled WGS sequence"/>
</dbReference>
<evidence type="ECO:0000256" key="1">
    <source>
        <dbReference type="SAM" id="MobiDB-lite"/>
    </source>
</evidence>
<feature type="compositionally biased region" description="Basic residues" evidence="1">
    <location>
        <begin position="25"/>
        <end position="44"/>
    </location>
</feature>
<name>A0A3N6X4A1_9ACTN</name>
<proteinExistence type="predicted"/>
<dbReference type="CDD" id="cd00531">
    <property type="entry name" value="NTF2_like"/>
    <property type="match status" value="1"/>
</dbReference>